<proteinExistence type="predicted"/>
<organism evidence="1">
    <name type="scientific">marine sediment metagenome</name>
    <dbReference type="NCBI Taxonomy" id="412755"/>
    <lineage>
        <taxon>unclassified sequences</taxon>
        <taxon>metagenomes</taxon>
        <taxon>ecological metagenomes</taxon>
    </lineage>
</organism>
<dbReference type="EMBL" id="BART01036893">
    <property type="protein sequence ID" value="GAH15493.1"/>
    <property type="molecule type" value="Genomic_DNA"/>
</dbReference>
<comment type="caution">
    <text evidence="1">The sequence shown here is derived from an EMBL/GenBank/DDBJ whole genome shotgun (WGS) entry which is preliminary data.</text>
</comment>
<protein>
    <submittedName>
        <fullName evidence="1">Uncharacterized protein</fullName>
    </submittedName>
</protein>
<reference evidence="1" key="1">
    <citation type="journal article" date="2014" name="Front. Microbiol.">
        <title>High frequency of phylogenetically diverse reductive dehalogenase-homologous genes in deep subseafloor sedimentary metagenomes.</title>
        <authorList>
            <person name="Kawai M."/>
            <person name="Futagami T."/>
            <person name="Toyoda A."/>
            <person name="Takaki Y."/>
            <person name="Nishi S."/>
            <person name="Hori S."/>
            <person name="Arai W."/>
            <person name="Tsubouchi T."/>
            <person name="Morono Y."/>
            <person name="Uchiyama I."/>
            <person name="Ito T."/>
            <person name="Fujiyama A."/>
            <person name="Inagaki F."/>
            <person name="Takami H."/>
        </authorList>
    </citation>
    <scope>NUCLEOTIDE SEQUENCE</scope>
    <source>
        <strain evidence="1">Expedition CK06-06</strain>
    </source>
</reference>
<evidence type="ECO:0000313" key="1">
    <source>
        <dbReference type="EMBL" id="GAH15493.1"/>
    </source>
</evidence>
<sequence length="45" mass="4930">LELIGGPRDGDVLPDMGTNTIAMCVGQQKYLYLVAGNRKTATYER</sequence>
<gene>
    <name evidence="1" type="ORF">S01H4_62004</name>
</gene>
<feature type="non-terminal residue" evidence="1">
    <location>
        <position position="1"/>
    </location>
</feature>
<dbReference type="AlphaFoldDB" id="X1F3Z6"/>
<name>X1F3Z6_9ZZZZ</name>
<accession>X1F3Z6</accession>